<name>A0A9X5BDT5_9FIRM</name>
<dbReference type="GO" id="GO:0016036">
    <property type="term" value="P:cellular response to phosphate starvation"/>
    <property type="evidence" value="ECO:0007669"/>
    <property type="project" value="TreeGrafter"/>
</dbReference>
<comment type="subcellular location">
    <subcellularLocation>
        <location evidence="2">Membrane</location>
    </subcellularLocation>
</comment>
<dbReference type="InterPro" id="IPR050351">
    <property type="entry name" value="BphY/WalK/GraS-like"/>
</dbReference>
<evidence type="ECO:0000256" key="5">
    <source>
        <dbReference type="ARBA" id="ARBA00022679"/>
    </source>
</evidence>
<keyword evidence="5" id="KW-0808">Transferase</keyword>
<dbReference type="EC" id="2.7.13.3" evidence="3"/>
<evidence type="ECO:0000313" key="11">
    <source>
        <dbReference type="Proteomes" id="UP001154420"/>
    </source>
</evidence>
<gene>
    <name evidence="10" type="ORF">D5281_03075</name>
</gene>
<dbReference type="PANTHER" id="PTHR45453">
    <property type="entry name" value="PHOSPHATE REGULON SENSOR PROTEIN PHOR"/>
    <property type="match status" value="1"/>
</dbReference>
<keyword evidence="11" id="KW-1185">Reference proteome</keyword>
<evidence type="ECO:0000256" key="8">
    <source>
        <dbReference type="SAM" id="Phobius"/>
    </source>
</evidence>
<dbReference type="InterPro" id="IPR005467">
    <property type="entry name" value="His_kinase_dom"/>
</dbReference>
<evidence type="ECO:0000256" key="3">
    <source>
        <dbReference type="ARBA" id="ARBA00012438"/>
    </source>
</evidence>
<dbReference type="Proteomes" id="UP001154420">
    <property type="component" value="Unassembled WGS sequence"/>
</dbReference>
<dbReference type="PROSITE" id="PS50109">
    <property type="entry name" value="HIS_KIN"/>
    <property type="match status" value="1"/>
</dbReference>
<evidence type="ECO:0000256" key="4">
    <source>
        <dbReference type="ARBA" id="ARBA00022553"/>
    </source>
</evidence>
<keyword evidence="4" id="KW-0597">Phosphoprotein</keyword>
<keyword evidence="6 10" id="KW-0418">Kinase</keyword>
<dbReference type="GO" id="GO:0005886">
    <property type="term" value="C:plasma membrane"/>
    <property type="evidence" value="ECO:0007669"/>
    <property type="project" value="TreeGrafter"/>
</dbReference>
<dbReference type="InterPro" id="IPR036097">
    <property type="entry name" value="HisK_dim/P_sf"/>
</dbReference>
<dbReference type="CDD" id="cd00075">
    <property type="entry name" value="HATPase"/>
    <property type="match status" value="1"/>
</dbReference>
<dbReference type="InterPro" id="IPR003594">
    <property type="entry name" value="HATPase_dom"/>
</dbReference>
<keyword evidence="8" id="KW-0812">Transmembrane</keyword>
<dbReference type="SUPFAM" id="SSF55874">
    <property type="entry name" value="ATPase domain of HSP90 chaperone/DNA topoisomerase II/histidine kinase"/>
    <property type="match status" value="1"/>
</dbReference>
<evidence type="ECO:0000256" key="7">
    <source>
        <dbReference type="ARBA" id="ARBA00023012"/>
    </source>
</evidence>
<keyword evidence="8" id="KW-0472">Membrane</keyword>
<dbReference type="Gene3D" id="3.30.565.10">
    <property type="entry name" value="Histidine kinase-like ATPase, C-terminal domain"/>
    <property type="match status" value="1"/>
</dbReference>
<dbReference type="Pfam" id="PF02518">
    <property type="entry name" value="HATPase_c"/>
    <property type="match status" value="1"/>
</dbReference>
<dbReference type="CDD" id="cd00082">
    <property type="entry name" value="HisKA"/>
    <property type="match status" value="1"/>
</dbReference>
<sequence>MIGWERSLVIIMKSQTVIWILAICLMICLATLIVGVVYFLWQWKKLDRILALFQQGKLYGENGALDGLEDALETRESRVISQLWRILADARFKAGQAVGEKDRVMELISDLSHQLRTPLSNIVMNTELLQDPLIGGDEDKRREFLAHTKSQADKMQWLMADLLKTSKLENGMIRFEAGNHGVKGTIARALGSVYAQAAGKNMQLIVEEFQDFDLYHNPKWTAEAMANILENAVKYSPDGSSIRITLTKLDIYTKIMIADEGIGISEKEYNLIFKRFYRGREVEQQEGSGLGLYLAQLILQQEKGYITVASKKGCGSRFSLFLLNKG</sequence>
<dbReference type="AlphaFoldDB" id="A0A9X5BDT5"/>
<dbReference type="InterPro" id="IPR036890">
    <property type="entry name" value="HATPase_C_sf"/>
</dbReference>
<feature type="transmembrane region" description="Helical" evidence="8">
    <location>
        <begin position="17"/>
        <end position="41"/>
    </location>
</feature>
<evidence type="ECO:0000256" key="2">
    <source>
        <dbReference type="ARBA" id="ARBA00004370"/>
    </source>
</evidence>
<comment type="catalytic activity">
    <reaction evidence="1">
        <text>ATP + protein L-histidine = ADP + protein N-phospho-L-histidine.</text>
        <dbReference type="EC" id="2.7.13.3"/>
    </reaction>
</comment>
<protein>
    <recommendedName>
        <fullName evidence="3">histidine kinase</fullName>
        <ecNumber evidence="3">2.7.13.3</ecNumber>
    </recommendedName>
</protein>
<evidence type="ECO:0000313" key="10">
    <source>
        <dbReference type="EMBL" id="NBJ91597.1"/>
    </source>
</evidence>
<dbReference type="InterPro" id="IPR003661">
    <property type="entry name" value="HisK_dim/P_dom"/>
</dbReference>
<dbReference type="SMART" id="SM00388">
    <property type="entry name" value="HisKA"/>
    <property type="match status" value="1"/>
</dbReference>
<feature type="domain" description="Histidine kinase" evidence="9">
    <location>
        <begin position="110"/>
        <end position="326"/>
    </location>
</feature>
<comment type="caution">
    <text evidence="10">The sequence shown here is derived from an EMBL/GenBank/DDBJ whole genome shotgun (WGS) entry which is preliminary data.</text>
</comment>
<dbReference type="Pfam" id="PF00512">
    <property type="entry name" value="HisKA"/>
    <property type="match status" value="1"/>
</dbReference>
<accession>A0A9X5BDT5</accession>
<dbReference type="InterPro" id="IPR004358">
    <property type="entry name" value="Sig_transdc_His_kin-like_C"/>
</dbReference>
<dbReference type="GO" id="GO:0000155">
    <property type="term" value="F:phosphorelay sensor kinase activity"/>
    <property type="evidence" value="ECO:0007669"/>
    <property type="project" value="InterPro"/>
</dbReference>
<proteinExistence type="predicted"/>
<keyword evidence="8" id="KW-1133">Transmembrane helix</keyword>
<keyword evidence="7" id="KW-0902">Two-component regulatory system</keyword>
<evidence type="ECO:0000256" key="1">
    <source>
        <dbReference type="ARBA" id="ARBA00000085"/>
    </source>
</evidence>
<organism evidence="10 11">
    <name type="scientific">Parablautia muri</name>
    <dbReference type="NCBI Taxonomy" id="2320879"/>
    <lineage>
        <taxon>Bacteria</taxon>
        <taxon>Bacillati</taxon>
        <taxon>Bacillota</taxon>
        <taxon>Clostridia</taxon>
        <taxon>Lachnospirales</taxon>
        <taxon>Lachnospiraceae</taxon>
        <taxon>Parablautia</taxon>
    </lineage>
</organism>
<reference evidence="10" key="1">
    <citation type="submission" date="2018-09" db="EMBL/GenBank/DDBJ databases">
        <title>Murine metabolic-syndrome-specific gut microbial biobank.</title>
        <authorList>
            <person name="Liu C."/>
        </authorList>
    </citation>
    <scope>NUCLEOTIDE SEQUENCE</scope>
    <source>
        <strain evidence="10">D42-62</strain>
    </source>
</reference>
<dbReference type="PANTHER" id="PTHR45453:SF1">
    <property type="entry name" value="PHOSPHATE REGULON SENSOR PROTEIN PHOR"/>
    <property type="match status" value="1"/>
</dbReference>
<dbReference type="EMBL" id="QZDT01000002">
    <property type="protein sequence ID" value="NBJ91597.1"/>
    <property type="molecule type" value="Genomic_DNA"/>
</dbReference>
<evidence type="ECO:0000259" key="9">
    <source>
        <dbReference type="PROSITE" id="PS50109"/>
    </source>
</evidence>
<dbReference type="SUPFAM" id="SSF47384">
    <property type="entry name" value="Homodimeric domain of signal transducing histidine kinase"/>
    <property type="match status" value="1"/>
</dbReference>
<dbReference type="PRINTS" id="PR00344">
    <property type="entry name" value="BCTRLSENSOR"/>
</dbReference>
<dbReference type="GO" id="GO:0004721">
    <property type="term" value="F:phosphoprotein phosphatase activity"/>
    <property type="evidence" value="ECO:0007669"/>
    <property type="project" value="TreeGrafter"/>
</dbReference>
<dbReference type="Gene3D" id="1.10.287.130">
    <property type="match status" value="1"/>
</dbReference>
<dbReference type="SMART" id="SM00387">
    <property type="entry name" value="HATPase_c"/>
    <property type="match status" value="1"/>
</dbReference>
<evidence type="ECO:0000256" key="6">
    <source>
        <dbReference type="ARBA" id="ARBA00022777"/>
    </source>
</evidence>